<protein>
    <submittedName>
        <fullName evidence="1">Transposase</fullName>
    </submittedName>
</protein>
<accession>A0A653K9B6</accession>
<dbReference type="Proteomes" id="UP000430404">
    <property type="component" value="Unassembled WGS sequence"/>
</dbReference>
<proteinExistence type="predicted"/>
<name>A0A653K9B6_9GAMM</name>
<evidence type="ECO:0000313" key="2">
    <source>
        <dbReference type="Proteomes" id="UP000430404"/>
    </source>
</evidence>
<dbReference type="AlphaFoldDB" id="A0A653K9B6"/>
<dbReference type="EMBL" id="CABWKZ010000033">
    <property type="protein sequence ID" value="VXA57370.1"/>
    <property type="molecule type" value="Genomic_DNA"/>
</dbReference>
<sequence>MQNDINFWALIDCGQDESGIPFYNCETCKPKLRIQGYDVEEFTGGITGNDECLKSTVKSG</sequence>
<reference evidence="1 2" key="1">
    <citation type="submission" date="2019-10" db="EMBL/GenBank/DDBJ databases">
        <authorList>
            <person name="Karimi E."/>
        </authorList>
    </citation>
    <scope>NUCLEOTIDE SEQUENCE [LARGE SCALE GENOMIC DNA]</scope>
    <source>
        <strain evidence="1">Acinetobacter sp. 8BE</strain>
    </source>
</reference>
<evidence type="ECO:0000313" key="1">
    <source>
        <dbReference type="EMBL" id="VXA57370.1"/>
    </source>
</evidence>
<organism evidence="1 2">
    <name type="scientific">Acinetobacter proteolyticus</name>
    <dbReference type="NCBI Taxonomy" id="1776741"/>
    <lineage>
        <taxon>Bacteria</taxon>
        <taxon>Pseudomonadati</taxon>
        <taxon>Pseudomonadota</taxon>
        <taxon>Gammaproteobacteria</taxon>
        <taxon>Moraxellales</taxon>
        <taxon>Moraxellaceae</taxon>
        <taxon>Acinetobacter</taxon>
    </lineage>
</organism>
<gene>
    <name evidence="1" type="ORF">ACI8B_390003</name>
</gene>